<protein>
    <submittedName>
        <fullName evidence="1">Uncharacterized protein</fullName>
    </submittedName>
</protein>
<evidence type="ECO:0000313" key="2">
    <source>
        <dbReference type="Proteomes" id="UP001519295"/>
    </source>
</evidence>
<sequence>MTRLVGRRVTLRDPSRSRPGLVGAVAAPTSADLDYAREVYTPYGLGPDHGQVLVRWQPDQPEKGTWHWAGELRELDSAAHPATSE</sequence>
<dbReference type="EMBL" id="JAGINU010000002">
    <property type="protein sequence ID" value="MBP2371280.1"/>
    <property type="molecule type" value="Genomic_DNA"/>
</dbReference>
<name>A0ABS4W4Y3_9PSEU</name>
<reference evidence="1 2" key="1">
    <citation type="submission" date="2021-03" db="EMBL/GenBank/DDBJ databases">
        <title>Sequencing the genomes of 1000 actinobacteria strains.</title>
        <authorList>
            <person name="Klenk H.-P."/>
        </authorList>
    </citation>
    <scope>NUCLEOTIDE SEQUENCE [LARGE SCALE GENOMIC DNA]</scope>
    <source>
        <strain evidence="1 2">DSM 45256</strain>
    </source>
</reference>
<gene>
    <name evidence="1" type="ORF">JOF36_007053</name>
</gene>
<comment type="caution">
    <text evidence="1">The sequence shown here is derived from an EMBL/GenBank/DDBJ whole genome shotgun (WGS) entry which is preliminary data.</text>
</comment>
<evidence type="ECO:0000313" key="1">
    <source>
        <dbReference type="EMBL" id="MBP2371280.1"/>
    </source>
</evidence>
<organism evidence="1 2">
    <name type="scientific">Pseudonocardia parietis</name>
    <dbReference type="NCBI Taxonomy" id="570936"/>
    <lineage>
        <taxon>Bacteria</taxon>
        <taxon>Bacillati</taxon>
        <taxon>Actinomycetota</taxon>
        <taxon>Actinomycetes</taxon>
        <taxon>Pseudonocardiales</taxon>
        <taxon>Pseudonocardiaceae</taxon>
        <taxon>Pseudonocardia</taxon>
    </lineage>
</organism>
<dbReference type="Proteomes" id="UP001519295">
    <property type="component" value="Unassembled WGS sequence"/>
</dbReference>
<accession>A0ABS4W4Y3</accession>
<keyword evidence="2" id="KW-1185">Reference proteome</keyword>
<dbReference type="RefSeq" id="WP_210036480.1">
    <property type="nucleotide sequence ID" value="NZ_JAGINU010000002.1"/>
</dbReference>
<proteinExistence type="predicted"/>